<keyword evidence="3" id="KW-1185">Reference proteome</keyword>
<dbReference type="RefSeq" id="XP_066079801.1">
    <property type="nucleotide sequence ID" value="XM_066223704.1"/>
</dbReference>
<accession>A0AAX4K7B8</accession>
<dbReference type="AlphaFoldDB" id="A0AAX4K7B8"/>
<feature type="region of interest" description="Disordered" evidence="1">
    <location>
        <begin position="113"/>
        <end position="160"/>
    </location>
</feature>
<dbReference type="Proteomes" id="UP001355207">
    <property type="component" value="Chromosome 11"/>
</dbReference>
<organism evidence="2 3">
    <name type="scientific">Kwoniella dendrophila CBS 6074</name>
    <dbReference type="NCBI Taxonomy" id="1295534"/>
    <lineage>
        <taxon>Eukaryota</taxon>
        <taxon>Fungi</taxon>
        <taxon>Dikarya</taxon>
        <taxon>Basidiomycota</taxon>
        <taxon>Agaricomycotina</taxon>
        <taxon>Tremellomycetes</taxon>
        <taxon>Tremellales</taxon>
        <taxon>Cryptococcaceae</taxon>
        <taxon>Kwoniella</taxon>
    </lineage>
</organism>
<dbReference type="GeneID" id="91098671"/>
<evidence type="ECO:0000313" key="2">
    <source>
        <dbReference type="EMBL" id="WWC93039.1"/>
    </source>
</evidence>
<sequence length="193" mass="21762">MSCVGNLFICTIYHRLATEARNSPFAINVTARTEDFYNRPAFSPARTYGLIFADEVAEVRNPETDIAIAIQRLVQQSRAVIGVTATPMFNGFKDYINICRVLRLPAVLRRSEASAQRQPLQPNQDNDLLLFDKHNKRSSERKRESGNKKGKGRPSLDDRVEQAVNRVLKTQQRYTAGLVFGGAEDHLQKEIVG</sequence>
<feature type="compositionally biased region" description="Basic and acidic residues" evidence="1">
    <location>
        <begin position="130"/>
        <end position="147"/>
    </location>
</feature>
<evidence type="ECO:0000256" key="1">
    <source>
        <dbReference type="SAM" id="MobiDB-lite"/>
    </source>
</evidence>
<evidence type="ECO:0000313" key="3">
    <source>
        <dbReference type="Proteomes" id="UP001355207"/>
    </source>
</evidence>
<proteinExistence type="predicted"/>
<protein>
    <recommendedName>
        <fullName evidence="4">Helicase ATP-binding domain-containing protein</fullName>
    </recommendedName>
</protein>
<dbReference type="EMBL" id="CP144108">
    <property type="protein sequence ID" value="WWC93039.1"/>
    <property type="molecule type" value="Genomic_DNA"/>
</dbReference>
<evidence type="ECO:0008006" key="4">
    <source>
        <dbReference type="Google" id="ProtNLM"/>
    </source>
</evidence>
<dbReference type="InterPro" id="IPR027417">
    <property type="entry name" value="P-loop_NTPase"/>
</dbReference>
<dbReference type="Gene3D" id="3.40.50.10810">
    <property type="entry name" value="Tandem AAA-ATPase domain"/>
    <property type="match status" value="1"/>
</dbReference>
<gene>
    <name evidence="2" type="ORF">L201_008003</name>
</gene>
<reference evidence="2 3" key="1">
    <citation type="submission" date="2024-01" db="EMBL/GenBank/DDBJ databases">
        <title>Comparative genomics of Cryptococcus and Kwoniella reveals pathogenesis evolution and contrasting modes of karyotype evolution via chromosome fusion or intercentromeric recombination.</title>
        <authorList>
            <person name="Coelho M.A."/>
            <person name="David-Palma M."/>
            <person name="Shea T."/>
            <person name="Bowers K."/>
            <person name="McGinley-Smith S."/>
            <person name="Mohammad A.W."/>
            <person name="Gnirke A."/>
            <person name="Yurkov A.M."/>
            <person name="Nowrousian M."/>
            <person name="Sun S."/>
            <person name="Cuomo C.A."/>
            <person name="Heitman J."/>
        </authorList>
    </citation>
    <scope>NUCLEOTIDE SEQUENCE [LARGE SCALE GENOMIC DNA]</scope>
    <source>
        <strain evidence="2 3">CBS 6074</strain>
    </source>
</reference>
<dbReference type="SUPFAM" id="SSF52540">
    <property type="entry name" value="P-loop containing nucleoside triphosphate hydrolases"/>
    <property type="match status" value="1"/>
</dbReference>
<feature type="compositionally biased region" description="Polar residues" evidence="1">
    <location>
        <begin position="113"/>
        <end position="126"/>
    </location>
</feature>
<dbReference type="InterPro" id="IPR038718">
    <property type="entry name" value="SNF2-like_sf"/>
</dbReference>
<name>A0AAX4K7B8_9TREE</name>